<dbReference type="SMART" id="SM00388">
    <property type="entry name" value="HisKA"/>
    <property type="match status" value="1"/>
</dbReference>
<keyword evidence="7 13" id="KW-0418">Kinase</keyword>
<reference evidence="13" key="1">
    <citation type="submission" date="2020-11" db="EMBL/GenBank/DDBJ databases">
        <title>Sequencing the genomes of 1000 actinobacteria strains.</title>
        <authorList>
            <person name="Klenk H.-P."/>
        </authorList>
    </citation>
    <scope>NUCLEOTIDE SEQUENCE</scope>
    <source>
        <strain evidence="13">DSM 45356</strain>
    </source>
</reference>
<dbReference type="EC" id="2.7.13.3" evidence="3"/>
<evidence type="ECO:0000256" key="11">
    <source>
        <dbReference type="SAM" id="Phobius"/>
    </source>
</evidence>
<organism evidence="13 14">
    <name type="scientific">Longispora fulva</name>
    <dbReference type="NCBI Taxonomy" id="619741"/>
    <lineage>
        <taxon>Bacteria</taxon>
        <taxon>Bacillati</taxon>
        <taxon>Actinomycetota</taxon>
        <taxon>Actinomycetes</taxon>
        <taxon>Micromonosporales</taxon>
        <taxon>Micromonosporaceae</taxon>
        <taxon>Longispora</taxon>
    </lineage>
</organism>
<dbReference type="InterPro" id="IPR003661">
    <property type="entry name" value="HisK_dim/P_dom"/>
</dbReference>
<dbReference type="InterPro" id="IPR050428">
    <property type="entry name" value="TCS_sensor_his_kinase"/>
</dbReference>
<dbReference type="GO" id="GO:0005886">
    <property type="term" value="C:plasma membrane"/>
    <property type="evidence" value="ECO:0007669"/>
    <property type="project" value="UniProtKB-SubCell"/>
</dbReference>
<dbReference type="Pfam" id="PF00512">
    <property type="entry name" value="HisKA"/>
    <property type="match status" value="1"/>
</dbReference>
<sequence>MRLSTRFALLAAVAVPVLVLVSSFGLLAWLRADLKLERDDRLHDRAVAVAAAPKVDGLVGEGGVIISTRAGERAVGDVPAGGRLPNRAGPFTLTSAGELWRGYAVMPGDDRRVYALEPNSALTNRLGQQRRRMFAVAGLSVPIAALAGFALGSAATRPLRRLQRRAAVAGATPGQRTDLVTGVAEVDDVARALDASLAQRDAQQARTAHALKAARSFAAAAAHELRTPLTSMRTNLELLGHPRLSEPERGEVLSDLSAEHARLLGLLSVLRALTHAELAQPEQFVRTDLVEIAGAAVHSAGSRHPGAEFRLETDGPVPADCWPDGIRMTLDNLLDNAVLHGAAPVTVTVAAADGAATLTVSDSGHGVPQEDRVGVFERFHRRADSPGSGLGLTLVAEVAELHRGTVTIGGEPGGGARFQVRIPESGGPAPVDWLRIGP</sequence>
<name>A0A8J7GTY0_9ACTN</name>
<feature type="domain" description="Histidine kinase" evidence="12">
    <location>
        <begin position="220"/>
        <end position="426"/>
    </location>
</feature>
<comment type="subcellular location">
    <subcellularLocation>
        <location evidence="2">Cell membrane</location>
    </subcellularLocation>
</comment>
<evidence type="ECO:0000256" key="10">
    <source>
        <dbReference type="ARBA" id="ARBA00023136"/>
    </source>
</evidence>
<dbReference type="PROSITE" id="PS50109">
    <property type="entry name" value="HIS_KIN"/>
    <property type="match status" value="1"/>
</dbReference>
<feature type="transmembrane region" description="Helical" evidence="11">
    <location>
        <begin position="133"/>
        <end position="155"/>
    </location>
</feature>
<dbReference type="Gene3D" id="3.30.565.10">
    <property type="entry name" value="Histidine kinase-like ATPase, C-terminal domain"/>
    <property type="match status" value="1"/>
</dbReference>
<dbReference type="Pfam" id="PF02518">
    <property type="entry name" value="HATPase_c"/>
    <property type="match status" value="1"/>
</dbReference>
<keyword evidence="5 13" id="KW-0808">Transferase</keyword>
<evidence type="ECO:0000256" key="4">
    <source>
        <dbReference type="ARBA" id="ARBA00022553"/>
    </source>
</evidence>
<dbReference type="GO" id="GO:0000155">
    <property type="term" value="F:phosphorelay sensor kinase activity"/>
    <property type="evidence" value="ECO:0007669"/>
    <property type="project" value="InterPro"/>
</dbReference>
<dbReference type="InterPro" id="IPR003594">
    <property type="entry name" value="HATPase_dom"/>
</dbReference>
<dbReference type="SUPFAM" id="SSF47384">
    <property type="entry name" value="Homodimeric domain of signal transducing histidine kinase"/>
    <property type="match status" value="1"/>
</dbReference>
<dbReference type="PANTHER" id="PTHR45436">
    <property type="entry name" value="SENSOR HISTIDINE KINASE YKOH"/>
    <property type="match status" value="1"/>
</dbReference>
<evidence type="ECO:0000256" key="6">
    <source>
        <dbReference type="ARBA" id="ARBA00022692"/>
    </source>
</evidence>
<evidence type="ECO:0000256" key="8">
    <source>
        <dbReference type="ARBA" id="ARBA00022989"/>
    </source>
</evidence>
<comment type="caution">
    <text evidence="13">The sequence shown here is derived from an EMBL/GenBank/DDBJ whole genome shotgun (WGS) entry which is preliminary data.</text>
</comment>
<evidence type="ECO:0000313" key="13">
    <source>
        <dbReference type="EMBL" id="MBG6137221.1"/>
    </source>
</evidence>
<keyword evidence="4" id="KW-0597">Phosphoprotein</keyword>
<dbReference type="SMART" id="SM00387">
    <property type="entry name" value="HATPase_c"/>
    <property type="match status" value="1"/>
</dbReference>
<dbReference type="InterPro" id="IPR004358">
    <property type="entry name" value="Sig_transdc_His_kin-like_C"/>
</dbReference>
<dbReference type="EMBL" id="JADOUF010000001">
    <property type="protein sequence ID" value="MBG6137221.1"/>
    <property type="molecule type" value="Genomic_DNA"/>
</dbReference>
<proteinExistence type="predicted"/>
<evidence type="ECO:0000313" key="14">
    <source>
        <dbReference type="Proteomes" id="UP000622552"/>
    </source>
</evidence>
<evidence type="ECO:0000256" key="9">
    <source>
        <dbReference type="ARBA" id="ARBA00023012"/>
    </source>
</evidence>
<keyword evidence="10 11" id="KW-0472">Membrane</keyword>
<evidence type="ECO:0000256" key="5">
    <source>
        <dbReference type="ARBA" id="ARBA00022679"/>
    </source>
</evidence>
<dbReference type="SUPFAM" id="SSF55874">
    <property type="entry name" value="ATPase domain of HSP90 chaperone/DNA topoisomerase II/histidine kinase"/>
    <property type="match status" value="1"/>
</dbReference>
<evidence type="ECO:0000256" key="2">
    <source>
        <dbReference type="ARBA" id="ARBA00004236"/>
    </source>
</evidence>
<dbReference type="CDD" id="cd00082">
    <property type="entry name" value="HisKA"/>
    <property type="match status" value="1"/>
</dbReference>
<dbReference type="InterPro" id="IPR036890">
    <property type="entry name" value="HATPase_C_sf"/>
</dbReference>
<feature type="transmembrane region" description="Helical" evidence="11">
    <location>
        <begin position="7"/>
        <end position="30"/>
    </location>
</feature>
<evidence type="ECO:0000259" key="12">
    <source>
        <dbReference type="PROSITE" id="PS50109"/>
    </source>
</evidence>
<evidence type="ECO:0000256" key="3">
    <source>
        <dbReference type="ARBA" id="ARBA00012438"/>
    </source>
</evidence>
<dbReference type="Proteomes" id="UP000622552">
    <property type="component" value="Unassembled WGS sequence"/>
</dbReference>
<dbReference type="InterPro" id="IPR036097">
    <property type="entry name" value="HisK_dim/P_sf"/>
</dbReference>
<dbReference type="RefSeq" id="WP_197004107.1">
    <property type="nucleotide sequence ID" value="NZ_BONS01000022.1"/>
</dbReference>
<dbReference type="AlphaFoldDB" id="A0A8J7GTY0"/>
<dbReference type="Gene3D" id="1.10.287.130">
    <property type="match status" value="1"/>
</dbReference>
<keyword evidence="8 11" id="KW-1133">Transmembrane helix</keyword>
<protein>
    <recommendedName>
        <fullName evidence="3">histidine kinase</fullName>
        <ecNumber evidence="3">2.7.13.3</ecNumber>
    </recommendedName>
</protein>
<evidence type="ECO:0000256" key="1">
    <source>
        <dbReference type="ARBA" id="ARBA00000085"/>
    </source>
</evidence>
<comment type="catalytic activity">
    <reaction evidence="1">
        <text>ATP + protein L-histidine = ADP + protein N-phospho-L-histidine.</text>
        <dbReference type="EC" id="2.7.13.3"/>
    </reaction>
</comment>
<gene>
    <name evidence="13" type="ORF">IW245_003415</name>
</gene>
<dbReference type="PRINTS" id="PR00344">
    <property type="entry name" value="BCTRLSENSOR"/>
</dbReference>
<dbReference type="InterPro" id="IPR005467">
    <property type="entry name" value="His_kinase_dom"/>
</dbReference>
<keyword evidence="6 11" id="KW-0812">Transmembrane</keyword>
<dbReference type="PANTHER" id="PTHR45436:SF5">
    <property type="entry name" value="SENSOR HISTIDINE KINASE TRCS"/>
    <property type="match status" value="1"/>
</dbReference>
<keyword evidence="14" id="KW-1185">Reference proteome</keyword>
<accession>A0A8J7GTY0</accession>
<keyword evidence="9" id="KW-0902">Two-component regulatory system</keyword>
<evidence type="ECO:0000256" key="7">
    <source>
        <dbReference type="ARBA" id="ARBA00022777"/>
    </source>
</evidence>